<dbReference type="InterPro" id="IPR043504">
    <property type="entry name" value="Peptidase_S1_PA_chymotrypsin"/>
</dbReference>
<dbReference type="OrthoDB" id="7741088at2759"/>
<proteinExistence type="evidence at transcript level"/>
<accession>A0A1I9WL67</accession>
<dbReference type="SUPFAM" id="SSF50494">
    <property type="entry name" value="Trypsin-like serine proteases"/>
    <property type="match status" value="1"/>
</dbReference>
<evidence type="ECO:0000256" key="1">
    <source>
        <dbReference type="ARBA" id="ARBA00023157"/>
    </source>
</evidence>
<comment type="similarity">
    <text evidence="2">Belongs to the peptidase S1 family. CLIP subfamily.</text>
</comment>
<name>A0A1I9WL67_NILLU</name>
<protein>
    <submittedName>
        <fullName evidence="5">Seminal fluid protein</fullName>
    </submittedName>
</protein>
<dbReference type="EMBL" id="KU932251">
    <property type="protein sequence ID" value="APA33887.1"/>
    <property type="molecule type" value="mRNA"/>
</dbReference>
<dbReference type="GO" id="GO:0004252">
    <property type="term" value="F:serine-type endopeptidase activity"/>
    <property type="evidence" value="ECO:0007669"/>
    <property type="project" value="InterPro"/>
</dbReference>
<dbReference type="GO" id="GO:0006508">
    <property type="term" value="P:proteolysis"/>
    <property type="evidence" value="ECO:0007669"/>
    <property type="project" value="InterPro"/>
</dbReference>
<dbReference type="InterPro" id="IPR051487">
    <property type="entry name" value="Ser/Thr_Proteases_Immune/Dev"/>
</dbReference>
<keyword evidence="3" id="KW-0732">Signal</keyword>
<organism evidence="5">
    <name type="scientific">Nilaparvata lugens</name>
    <name type="common">Brown planthopper</name>
    <dbReference type="NCBI Taxonomy" id="108931"/>
    <lineage>
        <taxon>Eukaryota</taxon>
        <taxon>Metazoa</taxon>
        <taxon>Ecdysozoa</taxon>
        <taxon>Arthropoda</taxon>
        <taxon>Hexapoda</taxon>
        <taxon>Insecta</taxon>
        <taxon>Pterygota</taxon>
        <taxon>Neoptera</taxon>
        <taxon>Paraneoptera</taxon>
        <taxon>Hemiptera</taxon>
        <taxon>Auchenorrhyncha</taxon>
        <taxon>Fulgoroidea</taxon>
        <taxon>Delphacidae</taxon>
        <taxon>Delphacinae</taxon>
        <taxon>Nilaparvata</taxon>
    </lineage>
</organism>
<dbReference type="PANTHER" id="PTHR24256">
    <property type="entry name" value="TRYPTASE-RELATED"/>
    <property type="match status" value="1"/>
</dbReference>
<reference evidence="5" key="1">
    <citation type="journal article" date="2016" name="BMC Genomics">
        <title>Seminal fluid protein genes of the brown planthopper, Nilaparvata lugens.</title>
        <authorList>
            <person name="Yu B."/>
            <person name="Li D.T."/>
            <person name="Lu J.B."/>
            <person name="Zhang W.X."/>
            <person name="Zhang C.X."/>
        </authorList>
    </citation>
    <scope>NUCLEOTIDE SEQUENCE</scope>
    <source>
        <strain evidence="5">NlSFP_secreted_comp36932</strain>
    </source>
</reference>
<feature type="domain" description="Peptidase S1" evidence="4">
    <location>
        <begin position="35"/>
        <end position="350"/>
    </location>
</feature>
<dbReference type="Pfam" id="PF00089">
    <property type="entry name" value="Trypsin"/>
    <property type="match status" value="2"/>
</dbReference>
<feature type="signal peptide" evidence="3">
    <location>
        <begin position="1"/>
        <end position="18"/>
    </location>
</feature>
<evidence type="ECO:0000313" key="5">
    <source>
        <dbReference type="EMBL" id="APA33887.1"/>
    </source>
</evidence>
<dbReference type="PROSITE" id="PS50240">
    <property type="entry name" value="TRYPSIN_DOM"/>
    <property type="match status" value="1"/>
</dbReference>
<dbReference type="InterPro" id="IPR001254">
    <property type="entry name" value="Trypsin_dom"/>
</dbReference>
<evidence type="ECO:0000259" key="4">
    <source>
        <dbReference type="PROSITE" id="PS50240"/>
    </source>
</evidence>
<dbReference type="InterPro" id="IPR009003">
    <property type="entry name" value="Peptidase_S1_PA"/>
</dbReference>
<feature type="chain" id="PRO_5009605827" evidence="3">
    <location>
        <begin position="19"/>
        <end position="356"/>
    </location>
</feature>
<dbReference type="Gene3D" id="2.40.10.10">
    <property type="entry name" value="Trypsin-like serine proteases"/>
    <property type="match status" value="1"/>
</dbReference>
<dbReference type="SMART" id="SM00020">
    <property type="entry name" value="Tryp_SPc"/>
    <property type="match status" value="1"/>
</dbReference>
<evidence type="ECO:0000256" key="2">
    <source>
        <dbReference type="ARBA" id="ARBA00024195"/>
    </source>
</evidence>
<sequence length="356" mass="41140">MKTLCYIIAVTFIKLIQGQPPEEQDILTPLFHSEICGLQPAIQTDPFTNYVKEREVVHRGEYPWVVFLEVGHPDWGIGKFTCKGSIISKRFVLTAASCLMPYKELVNRTNESIAGLHLSNEFTVDPSMYYSVNFTRSPNVVVRAGETNLKDVITSCDEMNCPPNVYLSKSVVWYFDDEPPEEGHDVALVETTKDIVFNDYVLPICLQPLVAAYNQLYKRDYLGERGIRVTGWGIPSSNDQFYFKLQKVPGHIFTEEEIVEFYYKYMTLSFRDVESYVSFFGVGDLSDGLYHDSDIGGPFIIKKMWEWGRTRYYLYGVYSFMADVSLPPYETTFVYSRVSHYLDWILENVETISRDY</sequence>
<dbReference type="AlphaFoldDB" id="A0A1I9WL67"/>
<keyword evidence="1" id="KW-1015">Disulfide bond</keyword>
<evidence type="ECO:0000256" key="3">
    <source>
        <dbReference type="SAM" id="SignalP"/>
    </source>
</evidence>